<dbReference type="Gene3D" id="3.40.50.150">
    <property type="entry name" value="Vaccinia Virus protein VP39"/>
    <property type="match status" value="1"/>
</dbReference>
<sequence>MTSIAQLRTFYLCDNELSLFDIWEGGAANGDSVTPSTYSTPYRQWMIEFLRGVLEQAETPRLISVGCGNAAVESEIARAGYDVLAVDVLDRAVEIARRKGLRAELADIRTWAPRPGEWGVVYADGLLGHIYHPDEGLVPILKHIHDWLSRDGILVISNDSTREGRDTQPAPGVPVHWLSAGYLLEQCREAGFDDVAFTTYTYTRPLSGPRDRVVVTARVCSRIH</sequence>
<name>A0A6V8L674_9ACTN</name>
<evidence type="ECO:0000313" key="1">
    <source>
        <dbReference type="EMBL" id="GFJ92742.1"/>
    </source>
</evidence>
<accession>A0A6V8L674</accession>
<protein>
    <recommendedName>
        <fullName evidence="3">Methyltransferase domain-containing protein</fullName>
    </recommendedName>
</protein>
<reference evidence="1 2" key="1">
    <citation type="submission" date="2020-03" db="EMBL/GenBank/DDBJ databases">
        <title>Whole genome shotgun sequence of Phytohabitans rumicis NBRC 108638.</title>
        <authorList>
            <person name="Komaki H."/>
            <person name="Tamura T."/>
        </authorList>
    </citation>
    <scope>NUCLEOTIDE SEQUENCE [LARGE SCALE GENOMIC DNA]</scope>
    <source>
        <strain evidence="1 2">NBRC 108638</strain>
    </source>
</reference>
<keyword evidence="2" id="KW-1185">Reference proteome</keyword>
<comment type="caution">
    <text evidence="1">The sequence shown here is derived from an EMBL/GenBank/DDBJ whole genome shotgun (WGS) entry which is preliminary data.</text>
</comment>
<dbReference type="Pfam" id="PF13489">
    <property type="entry name" value="Methyltransf_23"/>
    <property type="match status" value="1"/>
</dbReference>
<dbReference type="Proteomes" id="UP000482960">
    <property type="component" value="Unassembled WGS sequence"/>
</dbReference>
<dbReference type="AlphaFoldDB" id="A0A6V8L674"/>
<evidence type="ECO:0008006" key="3">
    <source>
        <dbReference type="Google" id="ProtNLM"/>
    </source>
</evidence>
<dbReference type="SUPFAM" id="SSF53335">
    <property type="entry name" value="S-adenosyl-L-methionine-dependent methyltransferases"/>
    <property type="match status" value="1"/>
</dbReference>
<dbReference type="EMBL" id="BLPG01000001">
    <property type="protein sequence ID" value="GFJ92742.1"/>
    <property type="molecule type" value="Genomic_DNA"/>
</dbReference>
<reference evidence="1 2" key="2">
    <citation type="submission" date="2020-03" db="EMBL/GenBank/DDBJ databases">
        <authorList>
            <person name="Ichikawa N."/>
            <person name="Kimura A."/>
            <person name="Kitahashi Y."/>
            <person name="Uohara A."/>
        </authorList>
    </citation>
    <scope>NUCLEOTIDE SEQUENCE [LARGE SCALE GENOMIC DNA]</scope>
    <source>
        <strain evidence="1 2">NBRC 108638</strain>
    </source>
</reference>
<proteinExistence type="predicted"/>
<dbReference type="InterPro" id="IPR029063">
    <property type="entry name" value="SAM-dependent_MTases_sf"/>
</dbReference>
<gene>
    <name evidence="1" type="ORF">Prum_063840</name>
</gene>
<evidence type="ECO:0000313" key="2">
    <source>
        <dbReference type="Proteomes" id="UP000482960"/>
    </source>
</evidence>
<organism evidence="1 2">
    <name type="scientific">Phytohabitans rumicis</name>
    <dbReference type="NCBI Taxonomy" id="1076125"/>
    <lineage>
        <taxon>Bacteria</taxon>
        <taxon>Bacillati</taxon>
        <taxon>Actinomycetota</taxon>
        <taxon>Actinomycetes</taxon>
        <taxon>Micromonosporales</taxon>
        <taxon>Micromonosporaceae</taxon>
    </lineage>
</organism>
<dbReference type="RefSeq" id="WP_173079547.1">
    <property type="nucleotide sequence ID" value="NZ_BAABJB010000011.1"/>
</dbReference>